<dbReference type="NCBIfam" id="NF033749">
    <property type="entry name" value="bact_hemeryth"/>
    <property type="match status" value="1"/>
</dbReference>
<evidence type="ECO:0000256" key="6">
    <source>
        <dbReference type="ARBA" id="ARBA00023004"/>
    </source>
</evidence>
<protein>
    <recommendedName>
        <fullName evidence="3">histidine kinase</fullName>
        <ecNumber evidence="3">2.7.13.3</ecNumber>
    </recommendedName>
</protein>
<dbReference type="InterPro" id="IPR004358">
    <property type="entry name" value="Sig_transdc_His_kin-like_C"/>
</dbReference>
<dbReference type="SUPFAM" id="SSF55785">
    <property type="entry name" value="PYP-like sensor domain (PAS domain)"/>
    <property type="match status" value="1"/>
</dbReference>
<sequence length="553" mass="63791">MEKIDIIPWNENFCTGINQIDKEHKKLVEIINNLATEFAYNTFKLDINTIFDELIDYTKYHFTSEEIIWDKYFKNQEDSEKHKKAHNNFINELHNLIKLQKKKPIEEIAEITLDFLVQWLVSHILETDRFMAYKVLSLIDGDSIEKAHKIAIQKMSGETKKLTTLIMSIYKVLSNNTLKLMREKARQEKVQKVLEEEKNKFEDIFKYSKDGIAILDLNYNFLDFNNSYLNMLGFSRKELLTKSCIEITAPKDIKKSIKAMEEVVNKGFITNFEKQCCTKDGTLINVNISASLQPDKKTVLVITKDVSSLKILEEQSKMAAMGEMIGNIAHQWRQPLSVISTAATGIKLQNNIDILTKEQLDSMCDTINNNAQYLSKTIDDFRNFIKGERVIKEFNLFETFETFMELMKGTIKQNFIKVNINVPKDISLNGYPNELIQCFINIFNNSKDALKNKDDDRIININAKIENNNLIIIFNDNAGGIPEEILPKIFEPYFTTKYKSQGTGLGLSMTYNLITTGMRGSISVYNKIFSDNKHSKGAEFKIILPIDDKISIK</sequence>
<dbReference type="GO" id="GO:0046872">
    <property type="term" value="F:metal ion binding"/>
    <property type="evidence" value="ECO:0007669"/>
    <property type="project" value="UniProtKB-KW"/>
</dbReference>
<dbReference type="CDD" id="cd00082">
    <property type="entry name" value="HisKA"/>
    <property type="match status" value="1"/>
</dbReference>
<dbReference type="SUPFAM" id="SSF47384">
    <property type="entry name" value="Homodimeric domain of signal transducing histidine kinase"/>
    <property type="match status" value="1"/>
</dbReference>
<keyword evidence="10" id="KW-1185">Reference proteome</keyword>
<dbReference type="RefSeq" id="WP_138153383.1">
    <property type="nucleotide sequence ID" value="NZ_VANU01000006.1"/>
</dbReference>
<dbReference type="NCBIfam" id="TIGR00229">
    <property type="entry name" value="sensory_box"/>
    <property type="match status" value="1"/>
</dbReference>
<reference evidence="9 10" key="1">
    <citation type="submission" date="2019-05" db="EMBL/GenBank/DDBJ databases">
        <title>Arcobacter sp. nov., isolated from sea sediment.</title>
        <authorList>
            <person name="Kim W."/>
        </authorList>
    </citation>
    <scope>NUCLEOTIDE SEQUENCE [LARGE SCALE GENOMIC DNA]</scope>
    <source>
        <strain evidence="9 10">CAU 1517</strain>
    </source>
</reference>
<dbReference type="SUPFAM" id="SSF47188">
    <property type="entry name" value="Hemerythrin-like"/>
    <property type="match status" value="1"/>
</dbReference>
<dbReference type="InterPro" id="IPR003661">
    <property type="entry name" value="HisK_dim/P_dom"/>
</dbReference>
<proteinExistence type="inferred from homology"/>
<dbReference type="InterPro" id="IPR012312">
    <property type="entry name" value="Hemerythrin-like"/>
</dbReference>
<feature type="domain" description="Histidine kinase" evidence="7">
    <location>
        <begin position="327"/>
        <end position="548"/>
    </location>
</feature>
<dbReference type="InterPro" id="IPR036890">
    <property type="entry name" value="HATPase_C_sf"/>
</dbReference>
<dbReference type="GO" id="GO:0000155">
    <property type="term" value="F:phosphorelay sensor kinase activity"/>
    <property type="evidence" value="ECO:0007669"/>
    <property type="project" value="InterPro"/>
</dbReference>
<dbReference type="Gene3D" id="3.30.565.10">
    <property type="entry name" value="Histidine kinase-like ATPase, C-terminal domain"/>
    <property type="match status" value="1"/>
</dbReference>
<keyword evidence="4" id="KW-0597">Phosphoprotein</keyword>
<keyword evidence="6" id="KW-0408">Iron</keyword>
<dbReference type="SUPFAM" id="SSF55874">
    <property type="entry name" value="ATPase domain of HSP90 chaperone/DNA topoisomerase II/histidine kinase"/>
    <property type="match status" value="1"/>
</dbReference>
<evidence type="ECO:0000256" key="1">
    <source>
        <dbReference type="ARBA" id="ARBA00000085"/>
    </source>
</evidence>
<evidence type="ECO:0000313" key="10">
    <source>
        <dbReference type="Proteomes" id="UP000308901"/>
    </source>
</evidence>
<dbReference type="InterPro" id="IPR036097">
    <property type="entry name" value="HisK_dim/P_sf"/>
</dbReference>
<dbReference type="PRINTS" id="PR00344">
    <property type="entry name" value="BCTRLSENSOR"/>
</dbReference>
<dbReference type="InterPro" id="IPR000014">
    <property type="entry name" value="PAS"/>
</dbReference>
<dbReference type="InterPro" id="IPR005467">
    <property type="entry name" value="His_kinase_dom"/>
</dbReference>
<dbReference type="Pfam" id="PF00512">
    <property type="entry name" value="HisKA"/>
    <property type="match status" value="1"/>
</dbReference>
<dbReference type="EMBL" id="VANU01000006">
    <property type="protein sequence ID" value="TLP36153.1"/>
    <property type="molecule type" value="Genomic_DNA"/>
</dbReference>
<dbReference type="SMART" id="SM00388">
    <property type="entry name" value="HisKA"/>
    <property type="match status" value="1"/>
</dbReference>
<evidence type="ECO:0000259" key="8">
    <source>
        <dbReference type="PROSITE" id="PS50112"/>
    </source>
</evidence>
<dbReference type="InterPro" id="IPR012827">
    <property type="entry name" value="Hemerythrin_metal-bd"/>
</dbReference>
<keyword evidence="5" id="KW-0479">Metal-binding</keyword>
<dbReference type="AlphaFoldDB" id="A0A5R8XY53"/>
<dbReference type="EC" id="2.7.13.3" evidence="3"/>
<evidence type="ECO:0000313" key="9">
    <source>
        <dbReference type="EMBL" id="TLP36153.1"/>
    </source>
</evidence>
<dbReference type="Pfam" id="PF02518">
    <property type="entry name" value="HATPase_c"/>
    <property type="match status" value="1"/>
</dbReference>
<evidence type="ECO:0000256" key="5">
    <source>
        <dbReference type="ARBA" id="ARBA00022723"/>
    </source>
</evidence>
<dbReference type="NCBIfam" id="TIGR02481">
    <property type="entry name" value="hemeryth_dom"/>
    <property type="match status" value="1"/>
</dbReference>
<dbReference type="SMART" id="SM00091">
    <property type="entry name" value="PAS"/>
    <property type="match status" value="1"/>
</dbReference>
<dbReference type="Pfam" id="PF13426">
    <property type="entry name" value="PAS_9"/>
    <property type="match status" value="1"/>
</dbReference>
<feature type="domain" description="PAS" evidence="8">
    <location>
        <begin position="197"/>
        <end position="267"/>
    </location>
</feature>
<dbReference type="Gene3D" id="1.20.120.50">
    <property type="entry name" value="Hemerythrin-like"/>
    <property type="match status" value="1"/>
</dbReference>
<organism evidence="9 10">
    <name type="scientific">Arcobacter arenosus</name>
    <dbReference type="NCBI Taxonomy" id="2576037"/>
    <lineage>
        <taxon>Bacteria</taxon>
        <taxon>Pseudomonadati</taxon>
        <taxon>Campylobacterota</taxon>
        <taxon>Epsilonproteobacteria</taxon>
        <taxon>Campylobacterales</taxon>
        <taxon>Arcobacteraceae</taxon>
        <taxon>Arcobacter</taxon>
    </lineage>
</organism>
<dbReference type="Gene3D" id="1.10.287.130">
    <property type="match status" value="1"/>
</dbReference>
<dbReference type="PANTHER" id="PTHR43065">
    <property type="entry name" value="SENSOR HISTIDINE KINASE"/>
    <property type="match status" value="1"/>
</dbReference>
<comment type="catalytic activity">
    <reaction evidence="1">
        <text>ATP + protein L-histidine = ADP + protein N-phospho-L-histidine.</text>
        <dbReference type="EC" id="2.7.13.3"/>
    </reaction>
</comment>
<gene>
    <name evidence="9" type="ORF">FDK22_12830</name>
</gene>
<dbReference type="Gene3D" id="3.30.450.20">
    <property type="entry name" value="PAS domain"/>
    <property type="match status" value="1"/>
</dbReference>
<dbReference type="InterPro" id="IPR003594">
    <property type="entry name" value="HATPase_dom"/>
</dbReference>
<dbReference type="Proteomes" id="UP000308901">
    <property type="component" value="Unassembled WGS sequence"/>
</dbReference>
<evidence type="ECO:0000256" key="3">
    <source>
        <dbReference type="ARBA" id="ARBA00012438"/>
    </source>
</evidence>
<dbReference type="PROSITE" id="PS50109">
    <property type="entry name" value="HIS_KIN"/>
    <property type="match status" value="1"/>
</dbReference>
<name>A0A5R8XY53_9BACT</name>
<evidence type="ECO:0000259" key="7">
    <source>
        <dbReference type="PROSITE" id="PS50109"/>
    </source>
</evidence>
<evidence type="ECO:0000256" key="2">
    <source>
        <dbReference type="ARBA" id="ARBA00010587"/>
    </source>
</evidence>
<dbReference type="InterPro" id="IPR035965">
    <property type="entry name" value="PAS-like_dom_sf"/>
</dbReference>
<evidence type="ECO:0000256" key="4">
    <source>
        <dbReference type="ARBA" id="ARBA00022553"/>
    </source>
</evidence>
<dbReference type="PANTHER" id="PTHR43065:SF42">
    <property type="entry name" value="TWO-COMPONENT SENSOR PPRA"/>
    <property type="match status" value="1"/>
</dbReference>
<dbReference type="OrthoDB" id="9805967at2"/>
<dbReference type="SMART" id="SM00387">
    <property type="entry name" value="HATPase_c"/>
    <property type="match status" value="1"/>
</dbReference>
<dbReference type="PROSITE" id="PS50112">
    <property type="entry name" value="PAS"/>
    <property type="match status" value="1"/>
</dbReference>
<comment type="caution">
    <text evidence="9">The sequence shown here is derived from an EMBL/GenBank/DDBJ whole genome shotgun (WGS) entry which is preliminary data.</text>
</comment>
<dbReference type="CDD" id="cd00130">
    <property type="entry name" value="PAS"/>
    <property type="match status" value="1"/>
</dbReference>
<dbReference type="Pfam" id="PF01814">
    <property type="entry name" value="Hemerythrin"/>
    <property type="match status" value="1"/>
</dbReference>
<accession>A0A5R8XY53</accession>
<dbReference type="InterPro" id="IPR035938">
    <property type="entry name" value="Hemerythrin-like_sf"/>
</dbReference>
<comment type="similarity">
    <text evidence="2">Belongs to the hemerythrin family.</text>
</comment>
<dbReference type="CDD" id="cd12107">
    <property type="entry name" value="Hemerythrin"/>
    <property type="match status" value="1"/>
</dbReference>